<evidence type="ECO:0000313" key="3">
    <source>
        <dbReference type="Proteomes" id="UP000612808"/>
    </source>
</evidence>
<dbReference type="AlphaFoldDB" id="A0A8J3J3B7"/>
<protein>
    <submittedName>
        <fullName evidence="2">Uncharacterized protein</fullName>
    </submittedName>
</protein>
<evidence type="ECO:0000313" key="2">
    <source>
        <dbReference type="EMBL" id="GID13418.1"/>
    </source>
</evidence>
<dbReference type="RefSeq" id="WP_203660439.1">
    <property type="nucleotide sequence ID" value="NZ_BAAAZM010000011.1"/>
</dbReference>
<comment type="caution">
    <text evidence="2">The sequence shown here is derived from an EMBL/GenBank/DDBJ whole genome shotgun (WGS) entry which is preliminary data.</text>
</comment>
<feature type="region of interest" description="Disordered" evidence="1">
    <location>
        <begin position="39"/>
        <end position="61"/>
    </location>
</feature>
<accession>A0A8J3J3B7</accession>
<name>A0A8J3J3B7_9ACTN</name>
<keyword evidence="3" id="KW-1185">Reference proteome</keyword>
<gene>
    <name evidence="2" type="ORF">Aru02nite_43070</name>
</gene>
<dbReference type="EMBL" id="BOMB01000024">
    <property type="protein sequence ID" value="GID13418.1"/>
    <property type="molecule type" value="Genomic_DNA"/>
</dbReference>
<feature type="compositionally biased region" description="Polar residues" evidence="1">
    <location>
        <begin position="52"/>
        <end position="61"/>
    </location>
</feature>
<evidence type="ECO:0000256" key="1">
    <source>
        <dbReference type="SAM" id="MobiDB-lite"/>
    </source>
</evidence>
<dbReference type="Proteomes" id="UP000612808">
    <property type="component" value="Unassembled WGS sequence"/>
</dbReference>
<sequence>MSAPSTVCGTCLGSGEVLHIRSTVVDGRYRTLQGFEPCPRCGDPDEAAQRPTLGQESTGTD</sequence>
<reference evidence="2" key="1">
    <citation type="submission" date="2021-01" db="EMBL/GenBank/DDBJ databases">
        <title>Whole genome shotgun sequence of Actinocatenispora rupis NBRC 107355.</title>
        <authorList>
            <person name="Komaki H."/>
            <person name="Tamura T."/>
        </authorList>
    </citation>
    <scope>NUCLEOTIDE SEQUENCE</scope>
    <source>
        <strain evidence="2">NBRC 107355</strain>
    </source>
</reference>
<proteinExistence type="predicted"/>
<organism evidence="2 3">
    <name type="scientific">Actinocatenispora rupis</name>
    <dbReference type="NCBI Taxonomy" id="519421"/>
    <lineage>
        <taxon>Bacteria</taxon>
        <taxon>Bacillati</taxon>
        <taxon>Actinomycetota</taxon>
        <taxon>Actinomycetes</taxon>
        <taxon>Micromonosporales</taxon>
        <taxon>Micromonosporaceae</taxon>
        <taxon>Actinocatenispora</taxon>
    </lineage>
</organism>